<dbReference type="Proteomes" id="UP000003835">
    <property type="component" value="Unassembled WGS sequence"/>
</dbReference>
<accession>B4VQN0</accession>
<sequence>MATKMPRVLILSLNHKVGLWTKKAPSIQQTLIITNDQ</sequence>
<proteinExistence type="predicted"/>
<evidence type="ECO:0000313" key="1">
    <source>
        <dbReference type="EMBL" id="EDX75807.1"/>
    </source>
</evidence>
<dbReference type="EMBL" id="DS989848">
    <property type="protein sequence ID" value="EDX75807.1"/>
    <property type="molecule type" value="Genomic_DNA"/>
</dbReference>
<dbReference type="AlphaFoldDB" id="B4VQN0"/>
<protein>
    <submittedName>
        <fullName evidence="1">Uncharacterized protein</fullName>
    </submittedName>
</protein>
<reference evidence="1 2" key="1">
    <citation type="submission" date="2008-07" db="EMBL/GenBank/DDBJ databases">
        <authorList>
            <person name="Tandeau de Marsac N."/>
            <person name="Ferriera S."/>
            <person name="Johnson J."/>
            <person name="Kravitz S."/>
            <person name="Beeson K."/>
            <person name="Sutton G."/>
            <person name="Rogers Y.-H."/>
            <person name="Friedman R."/>
            <person name="Frazier M."/>
            <person name="Venter J.C."/>
        </authorList>
    </citation>
    <scope>NUCLEOTIDE SEQUENCE [LARGE SCALE GENOMIC DNA]</scope>
    <source>
        <strain evidence="1 2">PCC 7420</strain>
    </source>
</reference>
<organism evidence="1 2">
    <name type="scientific">Coleofasciculus chthonoplastes PCC 7420</name>
    <dbReference type="NCBI Taxonomy" id="118168"/>
    <lineage>
        <taxon>Bacteria</taxon>
        <taxon>Bacillati</taxon>
        <taxon>Cyanobacteriota</taxon>
        <taxon>Cyanophyceae</taxon>
        <taxon>Coleofasciculales</taxon>
        <taxon>Coleofasciculaceae</taxon>
        <taxon>Coleofasciculus</taxon>
    </lineage>
</organism>
<gene>
    <name evidence="1" type="ORF">MC7420_6462</name>
</gene>
<keyword evidence="2" id="KW-1185">Reference proteome</keyword>
<evidence type="ECO:0000313" key="2">
    <source>
        <dbReference type="Proteomes" id="UP000003835"/>
    </source>
</evidence>
<dbReference type="HOGENOM" id="CLU_3342548_0_0_3"/>
<name>B4VQN0_9CYAN</name>